<evidence type="ECO:0000259" key="2">
    <source>
        <dbReference type="SMART" id="SM00322"/>
    </source>
</evidence>
<comment type="caution">
    <text evidence="3">The sequence shown here is derived from an EMBL/GenBank/DDBJ whole genome shotgun (WGS) entry which is preliminary data.</text>
</comment>
<dbReference type="EMBL" id="JARBJD010000022">
    <property type="protein sequence ID" value="KAK2960551.1"/>
    <property type="molecule type" value="Genomic_DNA"/>
</dbReference>
<dbReference type="InterPro" id="IPR036612">
    <property type="entry name" value="KH_dom_type_1_sf"/>
</dbReference>
<keyword evidence="1" id="KW-0694">RNA-binding</keyword>
<dbReference type="InterPro" id="IPR019510">
    <property type="entry name" value="AKAP7-like_phosphoesterase"/>
</dbReference>
<evidence type="ECO:0000313" key="3">
    <source>
        <dbReference type="EMBL" id="KAK2960551.1"/>
    </source>
</evidence>
<evidence type="ECO:0000256" key="1">
    <source>
        <dbReference type="PROSITE-ProRule" id="PRU00117"/>
    </source>
</evidence>
<dbReference type="Proteomes" id="UP001281761">
    <property type="component" value="Unassembled WGS sequence"/>
</dbReference>
<evidence type="ECO:0000313" key="4">
    <source>
        <dbReference type="Proteomes" id="UP001281761"/>
    </source>
</evidence>
<dbReference type="PANTHER" id="PTHR13360:SF1">
    <property type="entry name" value="ACTIVATING SIGNAL COINTEGRATOR 1 COMPLEX SUBUNIT 1"/>
    <property type="match status" value="1"/>
</dbReference>
<dbReference type="InterPro" id="IPR009210">
    <property type="entry name" value="ASCC1"/>
</dbReference>
<organism evidence="3 4">
    <name type="scientific">Blattamonas nauphoetae</name>
    <dbReference type="NCBI Taxonomy" id="2049346"/>
    <lineage>
        <taxon>Eukaryota</taxon>
        <taxon>Metamonada</taxon>
        <taxon>Preaxostyla</taxon>
        <taxon>Oxymonadida</taxon>
        <taxon>Blattamonas</taxon>
    </lineage>
</organism>
<dbReference type="Pfam" id="PF00013">
    <property type="entry name" value="KH_1"/>
    <property type="match status" value="1"/>
</dbReference>
<gene>
    <name evidence="3" type="ORF">BLNAU_4449</name>
</gene>
<dbReference type="PROSITE" id="PS50084">
    <property type="entry name" value="KH_TYPE_1"/>
    <property type="match status" value="1"/>
</dbReference>
<dbReference type="Pfam" id="PF10469">
    <property type="entry name" value="AKAP7_NLS"/>
    <property type="match status" value="1"/>
</dbReference>
<feature type="domain" description="K Homology" evidence="2">
    <location>
        <begin position="27"/>
        <end position="96"/>
    </location>
</feature>
<name>A0ABQ9Y9U2_9EUKA</name>
<dbReference type="SUPFAM" id="SSF54791">
    <property type="entry name" value="Eukaryotic type KH-domain (KH-domain type I)"/>
    <property type="match status" value="1"/>
</dbReference>
<proteinExistence type="predicted"/>
<dbReference type="Gene3D" id="3.90.1140.10">
    <property type="entry name" value="Cyclic phosphodiesterase"/>
    <property type="match status" value="1"/>
</dbReference>
<dbReference type="InterPro" id="IPR004087">
    <property type="entry name" value="KH_dom"/>
</dbReference>
<sequence>MSTTQTTPLPDHMHLTRVHGITKNSDTEFVLEMTLLNFFRSHLLDRNGDRITKLENLTQTKVTFPEGPESKNIAQITGPSEAAVTDAAAKLGEQVALIADSLPCTHFVNVPLSVCPTYIERTSSFADALFEKYKTAKGMDKSIMFPPFLHHFTLFQFRVFSDEQEVEARIAFDEVQEQAKAIVGEYGLVIHARGLKSMQGNHAKSNVIYIDVEDSDGTDTLQKLAVLYRNVFLAHGISLERDRNPGGPIVLHATFINTKHRRDPTTGKMKRGVPLDATAILSEHEETDFGEWVLPVVHCSRLKNCDAFLAPIVIPPGTPARIMQVENYFKCISECVLPS</sequence>
<reference evidence="3 4" key="1">
    <citation type="journal article" date="2022" name="bioRxiv">
        <title>Genomics of Preaxostyla Flagellates Illuminates Evolutionary Transitions and the Path Towards Mitochondrial Loss.</title>
        <authorList>
            <person name="Novak L.V.F."/>
            <person name="Treitli S.C."/>
            <person name="Pyrih J."/>
            <person name="Halakuc P."/>
            <person name="Pipaliya S.V."/>
            <person name="Vacek V."/>
            <person name="Brzon O."/>
            <person name="Soukal P."/>
            <person name="Eme L."/>
            <person name="Dacks J.B."/>
            <person name="Karnkowska A."/>
            <person name="Elias M."/>
            <person name="Hampl V."/>
        </authorList>
    </citation>
    <scope>NUCLEOTIDE SEQUENCE [LARGE SCALE GENOMIC DNA]</scope>
    <source>
        <strain evidence="3">NAU3</strain>
        <tissue evidence="3">Gut</tissue>
    </source>
</reference>
<dbReference type="InterPro" id="IPR004088">
    <property type="entry name" value="KH_dom_type_1"/>
</dbReference>
<dbReference type="Gene3D" id="3.30.1370.10">
    <property type="entry name" value="K Homology domain, type 1"/>
    <property type="match status" value="1"/>
</dbReference>
<dbReference type="SMART" id="SM00322">
    <property type="entry name" value="KH"/>
    <property type="match status" value="1"/>
</dbReference>
<accession>A0ABQ9Y9U2</accession>
<protein>
    <submittedName>
        <fullName evidence="3">Activating signal cointegrator complex subunit 1</fullName>
    </submittedName>
</protein>
<dbReference type="PANTHER" id="PTHR13360">
    <property type="entry name" value="ACTIVATING SIGNAL COINTEGRATOR 1 COMPLEX SUBUNIT 1"/>
    <property type="match status" value="1"/>
</dbReference>
<keyword evidence="4" id="KW-1185">Reference proteome</keyword>